<reference evidence="1 2" key="1">
    <citation type="journal article" date="2015" name="Nature">
        <title>rRNA introns, odd ribosomes, and small enigmatic genomes across a large radiation of phyla.</title>
        <authorList>
            <person name="Brown C.T."/>
            <person name="Hug L.A."/>
            <person name="Thomas B.C."/>
            <person name="Sharon I."/>
            <person name="Castelle C.J."/>
            <person name="Singh A."/>
            <person name="Wilkins M.J."/>
            <person name="Williams K.H."/>
            <person name="Banfield J.F."/>
        </authorList>
    </citation>
    <scope>NUCLEOTIDE SEQUENCE [LARGE SCALE GENOMIC DNA]</scope>
</reference>
<sequence length="245" mass="27022">MGKGYRDWWLGMAADLLKDETSKDINGSIAELQTDNGFRWSPVSPNTSLLATAVGGLKFISADELERAHDAARAVSEVLHMQPHPDQAFYLNRDPSGNLIDSQSSSWFAFMPGQSKPIYYVFGLSSYLLATAAHGESKLLEDAEAFHSYYRNICGVATIEHPYSGKIGLASSMLYKLTGNPIFRDTAITAARYLIRRQSPDGRWTLEEFIKPDGSNALSVEADRTAEFVILLNAIHANLTEQTIG</sequence>
<evidence type="ECO:0000313" key="1">
    <source>
        <dbReference type="EMBL" id="KKU95551.1"/>
    </source>
</evidence>
<organism evidence="1 2">
    <name type="scientific">Candidatus Gottesmanbacteria bacterium GW2011_GWA1_48_13</name>
    <dbReference type="NCBI Taxonomy" id="1618439"/>
    <lineage>
        <taxon>Bacteria</taxon>
        <taxon>Candidatus Gottesmaniibacteriota</taxon>
    </lineage>
</organism>
<accession>A0A0G1UN65</accession>
<dbReference type="SUPFAM" id="SSF48208">
    <property type="entry name" value="Six-hairpin glycosidases"/>
    <property type="match status" value="1"/>
</dbReference>
<gene>
    <name evidence="1" type="ORF">UY27_C0014G0007</name>
</gene>
<dbReference type="GO" id="GO:0005975">
    <property type="term" value="P:carbohydrate metabolic process"/>
    <property type="evidence" value="ECO:0007669"/>
    <property type="project" value="InterPro"/>
</dbReference>
<dbReference type="AlphaFoldDB" id="A0A0G1UN65"/>
<dbReference type="EMBL" id="LCPJ01000014">
    <property type="protein sequence ID" value="KKU95551.1"/>
    <property type="molecule type" value="Genomic_DNA"/>
</dbReference>
<protein>
    <submittedName>
        <fullName evidence="1">Uncharacterized protein</fullName>
    </submittedName>
</protein>
<proteinExistence type="predicted"/>
<dbReference type="Proteomes" id="UP000034661">
    <property type="component" value="Unassembled WGS sequence"/>
</dbReference>
<name>A0A0G1UN65_9BACT</name>
<comment type="caution">
    <text evidence="1">The sequence shown here is derived from an EMBL/GenBank/DDBJ whole genome shotgun (WGS) entry which is preliminary data.</text>
</comment>
<dbReference type="InterPro" id="IPR008928">
    <property type="entry name" value="6-hairpin_glycosidase_sf"/>
</dbReference>
<evidence type="ECO:0000313" key="2">
    <source>
        <dbReference type="Proteomes" id="UP000034661"/>
    </source>
</evidence>